<dbReference type="PROSITE" id="PS51918">
    <property type="entry name" value="RADICAL_SAM"/>
    <property type="match status" value="1"/>
</dbReference>
<organism evidence="10 11">
    <name type="scientific">Ruminiclostridium cellulolyticum (strain ATCC 35319 / DSM 5812 / JCM 6584 / H10)</name>
    <name type="common">Clostridium cellulolyticum</name>
    <dbReference type="NCBI Taxonomy" id="394503"/>
    <lineage>
        <taxon>Bacteria</taxon>
        <taxon>Bacillati</taxon>
        <taxon>Bacillota</taxon>
        <taxon>Clostridia</taxon>
        <taxon>Eubacteriales</taxon>
        <taxon>Oscillospiraceae</taxon>
        <taxon>Ruminiclostridium</taxon>
    </lineage>
</organism>
<dbReference type="Gene3D" id="3.80.30.20">
    <property type="entry name" value="tm_1862 like domain"/>
    <property type="match status" value="1"/>
</dbReference>
<dbReference type="InterPro" id="IPR051198">
    <property type="entry name" value="BchE-like"/>
</dbReference>
<dbReference type="InterPro" id="IPR006638">
    <property type="entry name" value="Elp3/MiaA/NifB-like_rSAM"/>
</dbReference>
<keyword evidence="4" id="KW-0949">S-adenosyl-L-methionine</keyword>
<gene>
    <name evidence="10" type="ordered locus">Ccel_2387</name>
</gene>
<evidence type="ECO:0000256" key="4">
    <source>
        <dbReference type="ARBA" id="ARBA00022691"/>
    </source>
</evidence>
<dbReference type="PROSITE" id="PS51332">
    <property type="entry name" value="B12_BINDING"/>
    <property type="match status" value="1"/>
</dbReference>
<keyword evidence="2" id="KW-0489">Methyltransferase</keyword>
<dbReference type="SFLD" id="SFLDG01082">
    <property type="entry name" value="B12-binding_domain_containing"/>
    <property type="match status" value="1"/>
</dbReference>
<sequence>MCSEKKIKILLLSVYCYGMRETFEEIGISYIASYLRQSGFEALLLGQSEDNIDYKRIEEFKPNIVGLPMYDISKNGVCRVVEAIHNIMPDTLFCIGGTLPTYNFREIMEQIPLIDFVIRGEGELTWLELVEHLNKGKSLENIEGLIYRSTEGIIVNPPRNLIENIGDLPWPARDILKENKLKTAVISSSRGCTGKCSFCASQLFWKKWRGREPIDVVDEMEYIVKEYGVRTFNFIDGSFEDPGINLKRVRGIAEEIIRRRLNISYFVDLRAEFFRKADEALIDLLKKSGLCGACIGYESANEYDLKFYQKYASVSDNVRAAEACRKYEINVVPGFINFNPYSTFEGLRSNIEFMEEYQFANIIHLVISRVKIFTGTVLYEKIKEDNLLLLSPEYNEYGYKFVDERITPFYNYLSDYTNYLDKESDYSLRLINYYSCQFQTLLIYLKRQFAAKQYEKARNILNDFIVNHRNNCSEINSSMAKWFKSLLDLAQENWDIEKANNISSELLNASYIKEVASRLNNEKNKLFTSLVRIDLQIAEYFLNIE</sequence>
<evidence type="ECO:0000256" key="5">
    <source>
        <dbReference type="ARBA" id="ARBA00022723"/>
    </source>
</evidence>
<dbReference type="SUPFAM" id="SSF52242">
    <property type="entry name" value="Cobalamin (vitamin B12)-binding domain"/>
    <property type="match status" value="1"/>
</dbReference>
<dbReference type="Gene3D" id="3.40.50.280">
    <property type="entry name" value="Cobalamin-binding domain"/>
    <property type="match status" value="1"/>
</dbReference>
<dbReference type="SFLD" id="SFLDS00029">
    <property type="entry name" value="Radical_SAM"/>
    <property type="match status" value="1"/>
</dbReference>
<dbReference type="PANTHER" id="PTHR43409:SF7">
    <property type="entry name" value="BLL1977 PROTEIN"/>
    <property type="match status" value="1"/>
</dbReference>
<evidence type="ECO:0000313" key="11">
    <source>
        <dbReference type="Proteomes" id="UP000001349"/>
    </source>
</evidence>
<feature type="domain" description="B12-binding" evidence="8">
    <location>
        <begin position="6"/>
        <end position="140"/>
    </location>
</feature>
<dbReference type="SUPFAM" id="SSF102114">
    <property type="entry name" value="Radical SAM enzymes"/>
    <property type="match status" value="1"/>
</dbReference>
<comment type="cofactor">
    <cofactor evidence="1">
        <name>[4Fe-4S] cluster</name>
        <dbReference type="ChEBI" id="CHEBI:49883"/>
    </cofactor>
</comment>
<evidence type="ECO:0000256" key="6">
    <source>
        <dbReference type="ARBA" id="ARBA00023004"/>
    </source>
</evidence>
<reference evidence="10 11" key="1">
    <citation type="submission" date="2009-01" db="EMBL/GenBank/DDBJ databases">
        <title>Complete sequence of Clostridium cellulolyticum H10.</title>
        <authorList>
            <consortium name="US DOE Joint Genome Institute"/>
            <person name="Lucas S."/>
            <person name="Copeland A."/>
            <person name="Lapidus A."/>
            <person name="Glavina del Rio T."/>
            <person name="Dalin E."/>
            <person name="Tice H."/>
            <person name="Bruce D."/>
            <person name="Goodwin L."/>
            <person name="Pitluck S."/>
            <person name="Chertkov O."/>
            <person name="Saunders E."/>
            <person name="Brettin T."/>
            <person name="Detter J.C."/>
            <person name="Han C."/>
            <person name="Larimer F."/>
            <person name="Land M."/>
            <person name="Hauser L."/>
            <person name="Kyrpides N."/>
            <person name="Ivanova N."/>
            <person name="Zhou J."/>
            <person name="Richardson P."/>
        </authorList>
    </citation>
    <scope>NUCLEOTIDE SEQUENCE [LARGE SCALE GENOMIC DNA]</scope>
    <source>
        <strain evidence="11">ATCC 35319 / DSM 5812 / JCM 6584 / H10</strain>
    </source>
</reference>
<dbReference type="InterPro" id="IPR007197">
    <property type="entry name" value="rSAM"/>
</dbReference>
<dbReference type="Pfam" id="PF02310">
    <property type="entry name" value="B12-binding"/>
    <property type="match status" value="1"/>
</dbReference>
<dbReference type="PANTHER" id="PTHR43409">
    <property type="entry name" value="ANAEROBIC MAGNESIUM-PROTOPORPHYRIN IX MONOMETHYL ESTER CYCLASE-RELATED"/>
    <property type="match status" value="1"/>
</dbReference>
<evidence type="ECO:0000259" key="8">
    <source>
        <dbReference type="PROSITE" id="PS51332"/>
    </source>
</evidence>
<dbReference type="RefSeq" id="WP_015925809.1">
    <property type="nucleotide sequence ID" value="NC_011898.1"/>
</dbReference>
<name>B8I5I4_RUMCH</name>
<dbReference type="SFLD" id="SFLDG01123">
    <property type="entry name" value="methyltransferase_(Class_B)"/>
    <property type="match status" value="1"/>
</dbReference>
<keyword evidence="3" id="KW-0808">Transferase</keyword>
<dbReference type="eggNOG" id="COG1032">
    <property type="taxonomic scope" value="Bacteria"/>
</dbReference>
<dbReference type="SMART" id="SM00729">
    <property type="entry name" value="Elp3"/>
    <property type="match status" value="1"/>
</dbReference>
<dbReference type="InterPro" id="IPR036724">
    <property type="entry name" value="Cobalamin-bd_sf"/>
</dbReference>
<keyword evidence="5" id="KW-0479">Metal-binding</keyword>
<evidence type="ECO:0000256" key="2">
    <source>
        <dbReference type="ARBA" id="ARBA00022603"/>
    </source>
</evidence>
<evidence type="ECO:0000256" key="1">
    <source>
        <dbReference type="ARBA" id="ARBA00001966"/>
    </source>
</evidence>
<dbReference type="InterPro" id="IPR034466">
    <property type="entry name" value="Methyltransferase_Class_B"/>
</dbReference>
<protein>
    <submittedName>
        <fullName evidence="10">Cobalamin B12-binding domain protein</fullName>
    </submittedName>
</protein>
<proteinExistence type="predicted"/>
<accession>B8I5I4</accession>
<keyword evidence="7" id="KW-0411">Iron-sulfur</keyword>
<dbReference type="Pfam" id="PF04055">
    <property type="entry name" value="Radical_SAM"/>
    <property type="match status" value="1"/>
</dbReference>
<dbReference type="EMBL" id="CP001348">
    <property type="protein sequence ID" value="ACL76720.1"/>
    <property type="molecule type" value="Genomic_DNA"/>
</dbReference>
<dbReference type="KEGG" id="cce:Ccel_2387"/>
<keyword evidence="11" id="KW-1185">Reference proteome</keyword>
<dbReference type="GO" id="GO:0003824">
    <property type="term" value="F:catalytic activity"/>
    <property type="evidence" value="ECO:0007669"/>
    <property type="project" value="InterPro"/>
</dbReference>
<evidence type="ECO:0000259" key="9">
    <source>
        <dbReference type="PROSITE" id="PS51918"/>
    </source>
</evidence>
<keyword evidence="6" id="KW-0408">Iron</keyword>
<evidence type="ECO:0000256" key="3">
    <source>
        <dbReference type="ARBA" id="ARBA00022679"/>
    </source>
</evidence>
<dbReference type="HOGENOM" id="CLU_021572_4_4_9"/>
<dbReference type="GO" id="GO:0031419">
    <property type="term" value="F:cobalamin binding"/>
    <property type="evidence" value="ECO:0007669"/>
    <property type="project" value="InterPro"/>
</dbReference>
<dbReference type="InterPro" id="IPR023404">
    <property type="entry name" value="rSAM_horseshoe"/>
</dbReference>
<dbReference type="AlphaFoldDB" id="B8I5I4"/>
<dbReference type="InterPro" id="IPR006158">
    <property type="entry name" value="Cobalamin-bd"/>
</dbReference>
<dbReference type="CDD" id="cd02068">
    <property type="entry name" value="radical_SAM_B12_BD"/>
    <property type="match status" value="1"/>
</dbReference>
<dbReference type="Proteomes" id="UP000001349">
    <property type="component" value="Chromosome"/>
</dbReference>
<dbReference type="OrthoDB" id="2990459at2"/>
<evidence type="ECO:0000256" key="7">
    <source>
        <dbReference type="ARBA" id="ARBA00023014"/>
    </source>
</evidence>
<feature type="domain" description="Radical SAM core" evidence="9">
    <location>
        <begin position="178"/>
        <end position="409"/>
    </location>
</feature>
<dbReference type="InterPro" id="IPR058240">
    <property type="entry name" value="rSAM_sf"/>
</dbReference>
<evidence type="ECO:0000313" key="10">
    <source>
        <dbReference type="EMBL" id="ACL76720.1"/>
    </source>
</evidence>
<dbReference type="GO" id="GO:0051539">
    <property type="term" value="F:4 iron, 4 sulfur cluster binding"/>
    <property type="evidence" value="ECO:0007669"/>
    <property type="project" value="UniProtKB-KW"/>
</dbReference>
<dbReference type="GO" id="GO:0046872">
    <property type="term" value="F:metal ion binding"/>
    <property type="evidence" value="ECO:0007669"/>
    <property type="project" value="UniProtKB-KW"/>
</dbReference>
<dbReference type="CDD" id="cd01335">
    <property type="entry name" value="Radical_SAM"/>
    <property type="match status" value="1"/>
</dbReference>
<dbReference type="STRING" id="394503.Ccel_2387"/>